<keyword evidence="3" id="KW-1003">Cell membrane</keyword>
<evidence type="ECO:0000256" key="3">
    <source>
        <dbReference type="ARBA" id="ARBA00022475"/>
    </source>
</evidence>
<keyword evidence="5" id="KW-0653">Protein transport</keyword>
<dbReference type="PRINTS" id="PR01506">
    <property type="entry name" value="TATBPROTEIN"/>
</dbReference>
<keyword evidence="6" id="KW-1133">Transmembrane helix</keyword>
<dbReference type="RefSeq" id="WP_191313265.1">
    <property type="nucleotide sequence ID" value="NZ_JAESHT010000049.1"/>
</dbReference>
<evidence type="ECO:0000256" key="6">
    <source>
        <dbReference type="ARBA" id="ARBA00022989"/>
    </source>
</evidence>
<dbReference type="InterPro" id="IPR003369">
    <property type="entry name" value="TatA/B/E"/>
</dbReference>
<evidence type="ECO:0000256" key="5">
    <source>
        <dbReference type="ARBA" id="ARBA00022927"/>
    </source>
</evidence>
<keyword evidence="7" id="KW-0811">Translocation</keyword>
<organism evidence="10 11">
    <name type="scientific">Paracoccus aerius</name>
    <dbReference type="NCBI Taxonomy" id="1915382"/>
    <lineage>
        <taxon>Bacteria</taxon>
        <taxon>Pseudomonadati</taxon>
        <taxon>Pseudomonadota</taxon>
        <taxon>Alphaproteobacteria</taxon>
        <taxon>Rhodobacterales</taxon>
        <taxon>Paracoccaceae</taxon>
        <taxon>Paracoccus</taxon>
    </lineage>
</organism>
<comment type="caution">
    <text evidence="10">The sequence shown here is derived from an EMBL/GenBank/DDBJ whole genome shotgun (WGS) entry which is preliminary data.</text>
</comment>
<dbReference type="EMBL" id="JAESHT010000049">
    <property type="protein sequence ID" value="MBL3675785.1"/>
    <property type="molecule type" value="Genomic_DNA"/>
</dbReference>
<evidence type="ECO:0000256" key="7">
    <source>
        <dbReference type="ARBA" id="ARBA00023010"/>
    </source>
</evidence>
<dbReference type="PANTHER" id="PTHR33162:SF1">
    <property type="entry name" value="SEC-INDEPENDENT PROTEIN TRANSLOCASE PROTEIN TATA, CHLOROPLASTIC"/>
    <property type="match status" value="1"/>
</dbReference>
<dbReference type="InterPro" id="IPR018448">
    <property type="entry name" value="TatB"/>
</dbReference>
<name>A0ABS1SAM6_9RHOB</name>
<dbReference type="Pfam" id="PF02416">
    <property type="entry name" value="TatA_B_E"/>
    <property type="match status" value="1"/>
</dbReference>
<keyword evidence="2" id="KW-0813">Transport</keyword>
<sequence length="152" mass="16869">MLDVGWTEMLLIGVVALIVVKPEDLPHLFRTLGRVTARARALAREFSAAMEDAAKGAGLDEAAKSLDEMRRMTSRRSPGLDALERAADRFEAWDTRSSSSNRPPPAAPEAPALPDQVPHDPQPAKLSRETLSPTVSPKRHRHPVRRRDRNRP</sequence>
<keyword evidence="11" id="KW-1185">Reference proteome</keyword>
<dbReference type="NCBIfam" id="TIGR01410">
    <property type="entry name" value="tatB"/>
    <property type="match status" value="1"/>
</dbReference>
<evidence type="ECO:0000313" key="11">
    <source>
        <dbReference type="Proteomes" id="UP000644749"/>
    </source>
</evidence>
<accession>A0ABS1SAM6</accession>
<proteinExistence type="predicted"/>
<dbReference type="PANTHER" id="PTHR33162">
    <property type="entry name" value="SEC-INDEPENDENT PROTEIN TRANSLOCASE PROTEIN TATA, CHLOROPLASTIC"/>
    <property type="match status" value="1"/>
</dbReference>
<evidence type="ECO:0000256" key="2">
    <source>
        <dbReference type="ARBA" id="ARBA00022448"/>
    </source>
</evidence>
<evidence type="ECO:0000256" key="1">
    <source>
        <dbReference type="ARBA" id="ARBA00004167"/>
    </source>
</evidence>
<feature type="region of interest" description="Disordered" evidence="9">
    <location>
        <begin position="68"/>
        <end position="152"/>
    </location>
</feature>
<feature type="compositionally biased region" description="Basic residues" evidence="9">
    <location>
        <begin position="137"/>
        <end position="152"/>
    </location>
</feature>
<comment type="subcellular location">
    <subcellularLocation>
        <location evidence="1">Membrane</location>
        <topology evidence="1">Single-pass membrane protein</topology>
    </subcellularLocation>
</comment>
<evidence type="ECO:0000313" key="10">
    <source>
        <dbReference type="EMBL" id="MBL3675785.1"/>
    </source>
</evidence>
<dbReference type="Gene3D" id="1.20.5.3310">
    <property type="match status" value="1"/>
</dbReference>
<keyword evidence="8" id="KW-0472">Membrane</keyword>
<evidence type="ECO:0000256" key="8">
    <source>
        <dbReference type="ARBA" id="ARBA00023136"/>
    </source>
</evidence>
<gene>
    <name evidence="10" type="primary">tatB</name>
    <name evidence="10" type="ORF">JL111_20215</name>
</gene>
<keyword evidence="4" id="KW-0812">Transmembrane</keyword>
<reference evidence="10 11" key="1">
    <citation type="submission" date="2021-01" db="EMBL/GenBank/DDBJ databases">
        <title>011410 draft genome.</title>
        <authorList>
            <person name="Lang L."/>
        </authorList>
    </citation>
    <scope>NUCLEOTIDE SEQUENCE [LARGE SCALE GENOMIC DNA]</scope>
    <source>
        <strain evidence="10 11">KCTC 42845</strain>
    </source>
</reference>
<evidence type="ECO:0000256" key="4">
    <source>
        <dbReference type="ARBA" id="ARBA00022692"/>
    </source>
</evidence>
<feature type="compositionally biased region" description="Basic and acidic residues" evidence="9">
    <location>
        <begin position="82"/>
        <end position="94"/>
    </location>
</feature>
<protein>
    <submittedName>
        <fullName evidence="10">Twin-arginine translocase subunit TatB</fullName>
    </submittedName>
</protein>
<dbReference type="Proteomes" id="UP000644749">
    <property type="component" value="Unassembled WGS sequence"/>
</dbReference>
<evidence type="ECO:0000256" key="9">
    <source>
        <dbReference type="SAM" id="MobiDB-lite"/>
    </source>
</evidence>